<dbReference type="KEGG" id="moc:BB934_45280"/>
<geneLocation type="plasmid" evidence="1">
    <name>unnamed5</name>
</geneLocation>
<dbReference type="EMBL" id="CP016621">
    <property type="protein sequence ID" value="ANY85434.1"/>
    <property type="molecule type" value="Genomic_DNA"/>
</dbReference>
<keyword evidence="1" id="KW-0614">Plasmid</keyword>
<proteinExistence type="predicted"/>
<dbReference type="OrthoDB" id="8116277at2"/>
<organism evidence="1">
    <name type="scientific">Microvirga ossetica</name>
    <dbReference type="NCBI Taxonomy" id="1882682"/>
    <lineage>
        <taxon>Bacteria</taxon>
        <taxon>Pseudomonadati</taxon>
        <taxon>Pseudomonadota</taxon>
        <taxon>Alphaproteobacteria</taxon>
        <taxon>Hyphomicrobiales</taxon>
        <taxon>Methylobacteriaceae</taxon>
        <taxon>Microvirga</taxon>
    </lineage>
</organism>
<dbReference type="AlphaFoldDB" id="A0A1B2EZR0"/>
<protein>
    <submittedName>
        <fullName evidence="1">Uncharacterized protein</fullName>
    </submittedName>
</protein>
<name>A0A1B2EZR0_9HYPH</name>
<reference evidence="1" key="1">
    <citation type="submission" date="2016-07" db="EMBL/GenBank/DDBJ databases">
        <title>Microvirga ossetica sp. nov. a new species of rhizobia isolated from root nodules of the legume species Vicia alpestris Steven originated from North Ossetia region in the Caucasus.</title>
        <authorList>
            <person name="Safronova V.I."/>
            <person name="Kuznetsova I.G."/>
            <person name="Sazanova A.L."/>
            <person name="Belimov A."/>
            <person name="Andronov E."/>
            <person name="Osledkin Y.S."/>
            <person name="Onishchuk O.P."/>
            <person name="Kurchak O.N."/>
            <person name="Shaposhnikov A.I."/>
            <person name="Willems A."/>
            <person name="Tikhonovich I.A."/>
        </authorList>
    </citation>
    <scope>NUCLEOTIDE SEQUENCE [LARGE SCALE GENOMIC DNA]</scope>
    <source>
        <strain evidence="1">V5/3M</strain>
        <plasmid evidence="1">unnamed5</plasmid>
    </source>
</reference>
<sequence>MTFSPNSLTNNMWGWRFGFQLDELRRSYEAAREASDRDRIRIERQWSEFEAEVAAGRASFIEEDEEGRLISDHGDHVGEMLSEINGVLHVLREAFTISLHHFWERQLKSRMKVKEYKEAMAFAFLKDQGITPNEPMLTALRLTANVAKHSEGNSADHLFILHPDLFDVTEMTKWDAEPSHEYLKITDELLNHFFSAVRDSGPTGKAIWS</sequence>
<evidence type="ECO:0000313" key="1">
    <source>
        <dbReference type="EMBL" id="ANY85434.1"/>
    </source>
</evidence>
<gene>
    <name evidence="1" type="ORF">BB934_45280</name>
</gene>
<dbReference type="RefSeq" id="WP_099516207.1">
    <property type="nucleotide sequence ID" value="NZ_CP016621.1"/>
</dbReference>
<accession>A0A1B2EZR0</accession>